<proteinExistence type="predicted"/>
<dbReference type="EMBL" id="JAWMWH010000001">
    <property type="protein sequence ID" value="MEJ6400342.1"/>
    <property type="molecule type" value="Genomic_DNA"/>
</dbReference>
<dbReference type="Gene3D" id="3.90.70.10">
    <property type="entry name" value="Cysteine proteinases"/>
    <property type="match status" value="1"/>
</dbReference>
<sequence>MKSTTIASEKTRPFYVKLKRSPMADWFIPEIIKNTKIKKQKLPKTSLKGEFQIKRFGYFHKHAWYFFENDDVTGWLPLKSVRNNYRRLAVEPVTSDNHQVVASYLAVAKMMLNYAGAPVSDTEMNDLFELSVDEVPLPADFFTVIVDQIGSFKNLSGKKLRRLRSHLRRERPIMMWLGSNNSHPQTAILLTGFNKKVFFYLDPSTGNVHAITKKALLKRWKAARHLAISY</sequence>
<evidence type="ECO:0008006" key="3">
    <source>
        <dbReference type="Google" id="ProtNLM"/>
    </source>
</evidence>
<protein>
    <recommendedName>
        <fullName evidence="3">Peptidase C39-like domain-containing protein</fullName>
    </recommendedName>
</protein>
<dbReference type="RefSeq" id="WP_339960152.1">
    <property type="nucleotide sequence ID" value="NZ_JAWMWH010000001.1"/>
</dbReference>
<keyword evidence="2" id="KW-1185">Reference proteome</keyword>
<reference evidence="1 2" key="1">
    <citation type="submission" date="2023-10" db="EMBL/GenBank/DDBJ databases">
        <title>Nicoliella lavandulae sp. nov. isolated from Lavandula angustifolia flowers.</title>
        <authorList>
            <person name="Alcantara C."/>
            <person name="Zuniga M."/>
            <person name="Landete J.M."/>
            <person name="Monedero V."/>
        </authorList>
    </citation>
    <scope>NUCLEOTIDE SEQUENCE [LARGE SCALE GENOMIC DNA]</scope>
    <source>
        <strain evidence="1 2">Es01</strain>
    </source>
</reference>
<evidence type="ECO:0000313" key="1">
    <source>
        <dbReference type="EMBL" id="MEJ6400342.1"/>
    </source>
</evidence>
<dbReference type="Proteomes" id="UP001370590">
    <property type="component" value="Unassembled WGS sequence"/>
</dbReference>
<name>A0ABU8SKA3_9LACO</name>
<comment type="caution">
    <text evidence="1">The sequence shown here is derived from an EMBL/GenBank/DDBJ whole genome shotgun (WGS) entry which is preliminary data.</text>
</comment>
<evidence type="ECO:0000313" key="2">
    <source>
        <dbReference type="Proteomes" id="UP001370590"/>
    </source>
</evidence>
<gene>
    <name evidence="1" type="ORF">R4146_04045</name>
</gene>
<organism evidence="1 2">
    <name type="scientific">Nicoliella lavandulae</name>
    <dbReference type="NCBI Taxonomy" id="3082954"/>
    <lineage>
        <taxon>Bacteria</taxon>
        <taxon>Bacillati</taxon>
        <taxon>Bacillota</taxon>
        <taxon>Bacilli</taxon>
        <taxon>Lactobacillales</taxon>
        <taxon>Lactobacillaceae</taxon>
        <taxon>Nicoliella</taxon>
    </lineage>
</organism>
<accession>A0ABU8SKA3</accession>